<proteinExistence type="predicted"/>
<sequence>MSEKKIHSLKPKAPFERIIFIIVLILSIGFWYMVLYSPINEDGDTYTILSSDPTYANITKIELNYNAQVASVDIYLNDQIDSGVLFTSTWHHAWVDWGDDVGSIEISYTPELSSDNTTLIITVDDSYESGFSYFDTSVINEFTFDIYINPNYLIDLNADTSSAPIDVYADNVQFDSITMDQEYSSLDLMFSSVSVNHDILLTGSSGFVDLDFDKVNISGDLSISREYSSISLEYTDLSVENITFSSDSGYIDVEGTNLISESFNTRQESASTRLNMDTVQISDEFNLWGESGYADVYLQSAVIQSDITIVRSSSSISMDLRDSSFGNVSLLTFSGYIDVDAENSIFESIYTEQDTASTSMVLDNVTIQNGFDLVGNSGYADLNVMNSVIGCDMNIYRTSASISLEFESLTFSKDVNITATTISSYIDINWNQHFDAMGANVTTSLESTSGSIDVELSIPTSLIRYDFSGTSDSGNIYFDSDTENYQELSENHFQSDNYSNHALDLITFIAETAHSSIDYNVYENLAD</sequence>
<evidence type="ECO:0000313" key="3">
    <source>
        <dbReference type="Proteomes" id="UP001208689"/>
    </source>
</evidence>
<dbReference type="Proteomes" id="UP001208689">
    <property type="component" value="Chromosome"/>
</dbReference>
<organism evidence="2 3">
    <name type="scientific">Candidatus Lokiarchaeum ossiferum</name>
    <dbReference type="NCBI Taxonomy" id="2951803"/>
    <lineage>
        <taxon>Archaea</taxon>
        <taxon>Promethearchaeati</taxon>
        <taxon>Promethearchaeota</taxon>
        <taxon>Promethearchaeia</taxon>
        <taxon>Promethearchaeales</taxon>
        <taxon>Promethearchaeaceae</taxon>
        <taxon>Candidatus Lokiarchaeum</taxon>
    </lineage>
</organism>
<name>A0ABY6HVU3_9ARCH</name>
<evidence type="ECO:0000256" key="1">
    <source>
        <dbReference type="SAM" id="Phobius"/>
    </source>
</evidence>
<gene>
    <name evidence="2" type="ORF">NEF87_002981</name>
</gene>
<keyword evidence="1" id="KW-1133">Transmembrane helix</keyword>
<feature type="transmembrane region" description="Helical" evidence="1">
    <location>
        <begin position="20"/>
        <end position="39"/>
    </location>
</feature>
<accession>A0ABY6HVU3</accession>
<reference evidence="2" key="1">
    <citation type="submission" date="2022-09" db="EMBL/GenBank/DDBJ databases">
        <title>Actin cytoskeleton and complex cell architecture in an #Asgard archaeon.</title>
        <authorList>
            <person name="Ponce Toledo R.I."/>
            <person name="Schleper C."/>
            <person name="Rodrigues Oliveira T."/>
            <person name="Wollweber F."/>
            <person name="Xu J."/>
            <person name="Rittmann S."/>
            <person name="Klingl A."/>
            <person name="Pilhofer M."/>
        </authorList>
    </citation>
    <scope>NUCLEOTIDE SEQUENCE</scope>
    <source>
        <strain evidence="2">B-35</strain>
    </source>
</reference>
<dbReference type="EMBL" id="CP104013">
    <property type="protein sequence ID" value="UYP46696.1"/>
    <property type="molecule type" value="Genomic_DNA"/>
</dbReference>
<keyword evidence="1" id="KW-0472">Membrane</keyword>
<keyword evidence="1" id="KW-0812">Transmembrane</keyword>
<evidence type="ECO:0008006" key="4">
    <source>
        <dbReference type="Google" id="ProtNLM"/>
    </source>
</evidence>
<evidence type="ECO:0000313" key="2">
    <source>
        <dbReference type="EMBL" id="UYP46696.1"/>
    </source>
</evidence>
<keyword evidence="3" id="KW-1185">Reference proteome</keyword>
<protein>
    <recommendedName>
        <fullName evidence="4">Adhesin domain-containing protein</fullName>
    </recommendedName>
</protein>